<dbReference type="SMART" id="SM00421">
    <property type="entry name" value="HTH_LUXR"/>
    <property type="match status" value="1"/>
</dbReference>
<sequence>MVPTDLTRRERETLSAIERRLGNAEIAAEFGVSVRTVESHIATLRRKLGAGTRAELVRAARDLRGAGVPVPPTSFVGRERHADEVRVLLGRTRWVTVTGPAGTGKTRLALEVAAAGTRAAVVAELEHACADDVPVVVAKAVGVVVDPSRDPVQALDVVLGARPHLLVLDNADRVGPATRALVRRLLVAVPGLAVLTTSRMPLGDGAETVYVLPPLDTDGPDAPAHTLFLDRAQAAAPGLVLTGGEREAVSRLCARLDGLPLAIELAAARVRHLPVAELEARLGDGLGALERDGGGRHDTLEAAFAWTWDLLDGAERDVLCRLAALPRTFDLDLAEAVTFPGASRVVLRLLDRSLIVPVRPGGSAPDPAPRRFRILAVLRHFALARSPAAVPGEVRRAHAAYHARLAGALVARARVDDSVAAVAEATRLCPELAEALRWAVREQSELALPLARTIAVGIEQYGTDIVSMEALTVAARDHRIRAELTASDLFVVGQALCYHDLDLVTELAELAAERIDGPAAELAARHLAGLCAAYRDRGADALAHLGAATRLAEGLGDRWQLGGVLQAIGIARMSASVGDPAGALEAFTAATEAYAEAGDALHVNNARYMMARSAAAAGRPVQEVAAWAQQCVDYAAEKGNAHQLAHALLVRAPALERAGAERDLATAAAVFESLGDLRCLARASLSLAALHTGRQRLAELDRALGVAQRLHDTQLETQARATLVDALWEDGDHRRAAVEFGYLAERAGVPRAEELCPRPVVTGLAAWPVAVAEGRARALRG</sequence>
<dbReference type="InterPro" id="IPR027417">
    <property type="entry name" value="P-loop_NTPase"/>
</dbReference>
<dbReference type="AlphaFoldDB" id="A0A2V4B195"/>
<dbReference type="GO" id="GO:0006355">
    <property type="term" value="P:regulation of DNA-templated transcription"/>
    <property type="evidence" value="ECO:0007669"/>
    <property type="project" value="InterPro"/>
</dbReference>
<name>A0A2V4B195_9PSEU</name>
<dbReference type="InterPro" id="IPR011990">
    <property type="entry name" value="TPR-like_helical_dom_sf"/>
</dbReference>
<dbReference type="Gene3D" id="3.40.50.300">
    <property type="entry name" value="P-loop containing nucleotide triphosphate hydrolases"/>
    <property type="match status" value="1"/>
</dbReference>
<proteinExistence type="predicted"/>
<organism evidence="1 2">
    <name type="scientific">Prauserella muralis</name>
    <dbReference type="NCBI Taxonomy" id="588067"/>
    <lineage>
        <taxon>Bacteria</taxon>
        <taxon>Bacillati</taxon>
        <taxon>Actinomycetota</taxon>
        <taxon>Actinomycetes</taxon>
        <taxon>Pseudonocardiales</taxon>
        <taxon>Pseudonocardiaceae</taxon>
        <taxon>Prauserella</taxon>
    </lineage>
</organism>
<dbReference type="SUPFAM" id="SSF46894">
    <property type="entry name" value="C-terminal effector domain of the bipartite response regulators"/>
    <property type="match status" value="1"/>
</dbReference>
<dbReference type="PROSITE" id="PS50043">
    <property type="entry name" value="HTH_LUXR_2"/>
    <property type="match status" value="1"/>
</dbReference>
<accession>A0A2V4B195</accession>
<dbReference type="RefSeq" id="WP_170160440.1">
    <property type="nucleotide sequence ID" value="NZ_MASW01000002.1"/>
</dbReference>
<reference evidence="1 2" key="1">
    <citation type="submission" date="2016-07" db="EMBL/GenBank/DDBJ databases">
        <title>Draft genome sequence of Prauserella muralis DSM 45305, isolated from a mould-covered wall in an indoor environment.</title>
        <authorList>
            <person name="Ruckert C."/>
            <person name="Albersmeier A."/>
            <person name="Jiang C.-L."/>
            <person name="Jiang Y."/>
            <person name="Kalinowski J."/>
            <person name="Schneider O."/>
            <person name="Winkler A."/>
            <person name="Zotchev S.B."/>
        </authorList>
    </citation>
    <scope>NUCLEOTIDE SEQUENCE [LARGE SCALE GENOMIC DNA]</scope>
    <source>
        <strain evidence="1 2">DSM 45305</strain>
    </source>
</reference>
<dbReference type="Gene3D" id="1.10.10.10">
    <property type="entry name" value="Winged helix-like DNA-binding domain superfamily/Winged helix DNA-binding domain"/>
    <property type="match status" value="1"/>
</dbReference>
<keyword evidence="2" id="KW-1185">Reference proteome</keyword>
<dbReference type="PANTHER" id="PTHR47691">
    <property type="entry name" value="REGULATOR-RELATED"/>
    <property type="match status" value="1"/>
</dbReference>
<dbReference type="Pfam" id="PF00196">
    <property type="entry name" value="GerE"/>
    <property type="match status" value="1"/>
</dbReference>
<dbReference type="GO" id="GO:0003677">
    <property type="term" value="F:DNA binding"/>
    <property type="evidence" value="ECO:0007669"/>
    <property type="project" value="InterPro"/>
</dbReference>
<dbReference type="InterPro" id="IPR000792">
    <property type="entry name" value="Tscrpt_reg_LuxR_C"/>
</dbReference>
<dbReference type="InterPro" id="IPR016032">
    <property type="entry name" value="Sig_transdc_resp-reg_C-effctor"/>
</dbReference>
<comment type="caution">
    <text evidence="1">The sequence shown here is derived from an EMBL/GenBank/DDBJ whole genome shotgun (WGS) entry which is preliminary data.</text>
</comment>
<dbReference type="Gene3D" id="1.25.40.10">
    <property type="entry name" value="Tetratricopeptide repeat domain"/>
    <property type="match status" value="1"/>
</dbReference>
<dbReference type="EMBL" id="MASW01000002">
    <property type="protein sequence ID" value="PXY27926.1"/>
    <property type="molecule type" value="Genomic_DNA"/>
</dbReference>
<protein>
    <submittedName>
        <fullName evidence="1">Uncharacterized protein</fullName>
    </submittedName>
</protein>
<gene>
    <name evidence="1" type="ORF">BAY60_16360</name>
</gene>
<dbReference type="CDD" id="cd06170">
    <property type="entry name" value="LuxR_C_like"/>
    <property type="match status" value="1"/>
</dbReference>
<dbReference type="InterPro" id="IPR036388">
    <property type="entry name" value="WH-like_DNA-bd_sf"/>
</dbReference>
<dbReference type="SUPFAM" id="SSF52540">
    <property type="entry name" value="P-loop containing nucleoside triphosphate hydrolases"/>
    <property type="match status" value="1"/>
</dbReference>
<dbReference type="PRINTS" id="PR00038">
    <property type="entry name" value="HTHLUXR"/>
</dbReference>
<dbReference type="Proteomes" id="UP000249915">
    <property type="component" value="Unassembled WGS sequence"/>
</dbReference>
<evidence type="ECO:0000313" key="2">
    <source>
        <dbReference type="Proteomes" id="UP000249915"/>
    </source>
</evidence>
<dbReference type="PANTHER" id="PTHR47691:SF3">
    <property type="entry name" value="HTH-TYPE TRANSCRIPTIONAL REGULATOR RV0890C-RELATED"/>
    <property type="match status" value="1"/>
</dbReference>
<evidence type="ECO:0000313" key="1">
    <source>
        <dbReference type="EMBL" id="PXY27926.1"/>
    </source>
</evidence>